<evidence type="ECO:0000313" key="1">
    <source>
        <dbReference type="EMBL" id="MBJ6360921.1"/>
    </source>
</evidence>
<dbReference type="EMBL" id="JAELUP010000014">
    <property type="protein sequence ID" value="MBJ6360921.1"/>
    <property type="molecule type" value="Genomic_DNA"/>
</dbReference>
<dbReference type="Proteomes" id="UP000640274">
    <property type="component" value="Unassembled WGS sequence"/>
</dbReference>
<accession>A0A934J509</accession>
<proteinExistence type="predicted"/>
<keyword evidence="2" id="KW-1185">Reference proteome</keyword>
<dbReference type="AlphaFoldDB" id="A0A934J509"/>
<gene>
    <name evidence="1" type="ORF">JFN88_06260</name>
</gene>
<reference evidence="1" key="1">
    <citation type="submission" date="2020-12" db="EMBL/GenBank/DDBJ databases">
        <authorList>
            <person name="Huq M.A."/>
        </authorList>
    </citation>
    <scope>NUCLEOTIDE SEQUENCE</scope>
    <source>
        <strain evidence="1">MAHUQ-46</strain>
    </source>
</reference>
<organism evidence="1 2">
    <name type="scientific">Paenibacillus roseus</name>
    <dbReference type="NCBI Taxonomy" id="2798579"/>
    <lineage>
        <taxon>Bacteria</taxon>
        <taxon>Bacillati</taxon>
        <taxon>Bacillota</taxon>
        <taxon>Bacilli</taxon>
        <taxon>Bacillales</taxon>
        <taxon>Paenibacillaceae</taxon>
        <taxon>Paenibacillus</taxon>
    </lineage>
</organism>
<comment type="caution">
    <text evidence="1">The sequence shown here is derived from an EMBL/GenBank/DDBJ whole genome shotgun (WGS) entry which is preliminary data.</text>
</comment>
<protein>
    <submittedName>
        <fullName evidence="1">Uncharacterized protein</fullName>
    </submittedName>
</protein>
<name>A0A934J509_9BACL</name>
<sequence>MPISEIRYEKEEVITRLNNLVERGLQVIQDMYEIPENEHKISSWFDTTQKELQNSFSNDEIAKSFLLHSQIISVPQRRRDIKKESVQSIEKSVKFIESLIEDILNGLHSKKINNTFDQPTAILIIKRILANFHLHLKTMYQDDIHGSAKIKIEDLNRIQIGNEYDVQRILYSLIKPLFPEARLEVTVDAGYRPVRYDIFIDEYDLAIEVKCTRSNMTERNLTEELGSDSFHYKVEHLFLFIYDDKRIITNADAFKRSFTREKGSHDKNIDTYIVQPIIL</sequence>
<evidence type="ECO:0000313" key="2">
    <source>
        <dbReference type="Proteomes" id="UP000640274"/>
    </source>
</evidence>
<dbReference type="RefSeq" id="WP_199018474.1">
    <property type="nucleotide sequence ID" value="NZ_JAELUP010000014.1"/>
</dbReference>
<dbReference type="Pfam" id="PF18742">
    <property type="entry name" value="DpnII-MboI"/>
    <property type="match status" value="1"/>
</dbReference>